<dbReference type="PANTHER" id="PTHR11538:SF70">
    <property type="entry name" value="25S RRNA (URIDINE-N(3))-METHYLTRANSFERASE BMT5-LIKE DOMAIN-CONTAINING PROTEIN"/>
    <property type="match status" value="1"/>
</dbReference>
<feature type="domain" description="25S rRNA (uridine-N(3))-methyltransferase BMT5-like" evidence="2">
    <location>
        <begin position="245"/>
        <end position="409"/>
    </location>
</feature>
<feature type="compositionally biased region" description="Polar residues" evidence="1">
    <location>
        <begin position="117"/>
        <end position="132"/>
    </location>
</feature>
<keyword evidence="4" id="KW-1185">Reference proteome</keyword>
<dbReference type="STRING" id="1590841.A0A2R6R584"/>
<dbReference type="AlphaFoldDB" id="A0A2R6R584"/>
<dbReference type="EMBL" id="NKQK01000009">
    <property type="protein sequence ID" value="PSS21145.1"/>
    <property type="molecule type" value="Genomic_DNA"/>
</dbReference>
<reference evidence="3 4" key="1">
    <citation type="submission" date="2017-07" db="EMBL/GenBank/DDBJ databases">
        <title>An improved, manually edited Actinidia chinensis var. chinensis (kiwifruit) genome highlights the challenges associated with draft genomes and gene prediction in plants.</title>
        <authorList>
            <person name="Pilkington S."/>
            <person name="Crowhurst R."/>
            <person name="Hilario E."/>
            <person name="Nardozza S."/>
            <person name="Fraser L."/>
            <person name="Peng Y."/>
            <person name="Gunaseelan K."/>
            <person name="Simpson R."/>
            <person name="Tahir J."/>
            <person name="Deroles S."/>
            <person name="Templeton K."/>
            <person name="Luo Z."/>
            <person name="Davy M."/>
            <person name="Cheng C."/>
            <person name="Mcneilage M."/>
            <person name="Scaglione D."/>
            <person name="Liu Y."/>
            <person name="Zhang Q."/>
            <person name="Datson P."/>
            <person name="De Silva N."/>
            <person name="Gardiner S."/>
            <person name="Bassett H."/>
            <person name="Chagne D."/>
            <person name="Mccallum J."/>
            <person name="Dzierzon H."/>
            <person name="Deng C."/>
            <person name="Wang Y.-Y."/>
            <person name="Barron N."/>
            <person name="Manako K."/>
            <person name="Bowen J."/>
            <person name="Foster T."/>
            <person name="Erridge Z."/>
            <person name="Tiffin H."/>
            <person name="Waite C."/>
            <person name="Davies K."/>
            <person name="Grierson E."/>
            <person name="Laing W."/>
            <person name="Kirk R."/>
            <person name="Chen X."/>
            <person name="Wood M."/>
            <person name="Montefiori M."/>
            <person name="Brummell D."/>
            <person name="Schwinn K."/>
            <person name="Catanach A."/>
            <person name="Fullerton C."/>
            <person name="Li D."/>
            <person name="Meiyalaghan S."/>
            <person name="Nieuwenhuizen N."/>
            <person name="Read N."/>
            <person name="Prakash R."/>
            <person name="Hunter D."/>
            <person name="Zhang H."/>
            <person name="Mckenzie M."/>
            <person name="Knabel M."/>
            <person name="Harris A."/>
            <person name="Allan A."/>
            <person name="Chen A."/>
            <person name="Janssen B."/>
            <person name="Plunkett B."/>
            <person name="Dwamena C."/>
            <person name="Voogd C."/>
            <person name="Leif D."/>
            <person name="Lafferty D."/>
            <person name="Souleyre E."/>
            <person name="Varkonyi-Gasic E."/>
            <person name="Gambi F."/>
            <person name="Hanley J."/>
            <person name="Yao J.-L."/>
            <person name="Cheung J."/>
            <person name="David K."/>
            <person name="Warren B."/>
            <person name="Marsh K."/>
            <person name="Snowden K."/>
            <person name="Lin-Wang K."/>
            <person name="Brian L."/>
            <person name="Martinez-Sanchez M."/>
            <person name="Wang M."/>
            <person name="Ileperuma N."/>
            <person name="Macnee N."/>
            <person name="Campin R."/>
            <person name="Mcatee P."/>
            <person name="Drummond R."/>
            <person name="Espley R."/>
            <person name="Ireland H."/>
            <person name="Wu R."/>
            <person name="Atkinson R."/>
            <person name="Karunairetnam S."/>
            <person name="Bulley S."/>
            <person name="Chunkath S."/>
            <person name="Hanley Z."/>
            <person name="Storey R."/>
            <person name="Thrimawithana A."/>
            <person name="Thomson S."/>
            <person name="David C."/>
            <person name="Testolin R."/>
        </authorList>
    </citation>
    <scope>NUCLEOTIDE SEQUENCE [LARGE SCALE GENOMIC DNA]</scope>
    <source>
        <strain evidence="4">cv. Red5</strain>
        <tissue evidence="3">Young leaf</tissue>
    </source>
</reference>
<dbReference type="OrthoDB" id="273345at2759"/>
<dbReference type="Pfam" id="PF10354">
    <property type="entry name" value="BMT5-like"/>
    <property type="match status" value="1"/>
</dbReference>
<feature type="region of interest" description="Disordered" evidence="1">
    <location>
        <begin position="64"/>
        <end position="176"/>
    </location>
</feature>
<protein>
    <submittedName>
        <fullName evidence="3">Heavy metal-associated isoprenylated plant protein</fullName>
    </submittedName>
</protein>
<name>A0A2R6R584_ACTCC</name>
<dbReference type="Gramene" id="PSS21145">
    <property type="protein sequence ID" value="PSS21145"/>
    <property type="gene ID" value="CEY00_Acc10187"/>
</dbReference>
<evidence type="ECO:0000313" key="4">
    <source>
        <dbReference type="Proteomes" id="UP000241394"/>
    </source>
</evidence>
<evidence type="ECO:0000313" key="3">
    <source>
        <dbReference type="EMBL" id="PSS21145.1"/>
    </source>
</evidence>
<dbReference type="GO" id="GO:0005737">
    <property type="term" value="C:cytoplasm"/>
    <property type="evidence" value="ECO:0007669"/>
    <property type="project" value="TreeGrafter"/>
</dbReference>
<dbReference type="GO" id="GO:0070475">
    <property type="term" value="P:rRNA base methylation"/>
    <property type="evidence" value="ECO:0007669"/>
    <property type="project" value="InterPro"/>
</dbReference>
<evidence type="ECO:0000256" key="1">
    <source>
        <dbReference type="SAM" id="MobiDB-lite"/>
    </source>
</evidence>
<dbReference type="InParanoid" id="A0A2R6R584"/>
<proteinExistence type="predicted"/>
<comment type="caution">
    <text evidence="3">The sequence shown here is derived from an EMBL/GenBank/DDBJ whole genome shotgun (WGS) entry which is preliminary data.</text>
</comment>
<feature type="compositionally biased region" description="Basic and acidic residues" evidence="1">
    <location>
        <begin position="165"/>
        <end position="176"/>
    </location>
</feature>
<organism evidence="3 4">
    <name type="scientific">Actinidia chinensis var. chinensis</name>
    <name type="common">Chinese soft-hair kiwi</name>
    <dbReference type="NCBI Taxonomy" id="1590841"/>
    <lineage>
        <taxon>Eukaryota</taxon>
        <taxon>Viridiplantae</taxon>
        <taxon>Streptophyta</taxon>
        <taxon>Embryophyta</taxon>
        <taxon>Tracheophyta</taxon>
        <taxon>Spermatophyta</taxon>
        <taxon>Magnoliopsida</taxon>
        <taxon>eudicotyledons</taxon>
        <taxon>Gunneridae</taxon>
        <taxon>Pentapetalae</taxon>
        <taxon>asterids</taxon>
        <taxon>Ericales</taxon>
        <taxon>Actinidiaceae</taxon>
        <taxon>Actinidia</taxon>
    </lineage>
</organism>
<sequence length="432" mass="48619">MGQALSNFVASLCGDTGLDEFQSSTRTSHTQIFPQRPGPQIIQTPLSWSRGSDSFTHPVTNSVTNRIVRNPPPGSDPDRDSSSWTREMSQLGLGHLVTRDGSDSVRQLGRDPALSWSRGSDSFTHSGTNSVLNRIVRNPPPRSDPYGDSSSQTRKVSQLGHGHLITRDESDSTSHLRRDPAITFPKWLDVSLKDSSITVLEEKKEVVREVLRVERERDEERGGGGAKVGREERWMKHYSSFQKILLVGEGDFSFSACLAVAFGCAHNIIATSLDSREFLVSNYMNAMSNIESLTSRGAEVMHGVDATQMANHFVFLGMTFDRIVFNFPHGGFFRNESRETQLRRQRKLVRLFLKNAKKIIDKMGEIHISHKSNAFFREWNLEGLATNEGLRLIESLHFRLTDYPGYHTKYGFGGDKNFDCNPSKTYKFGLKN</sequence>
<gene>
    <name evidence="3" type="ORF">CEY00_Acc10187</name>
</gene>
<dbReference type="PANTHER" id="PTHR11538">
    <property type="entry name" value="PHENYLALANYL-TRNA SYNTHETASE"/>
    <property type="match status" value="1"/>
</dbReference>
<dbReference type="GO" id="GO:0070042">
    <property type="term" value="F:rRNA (uridine-N3-)-methyltransferase activity"/>
    <property type="evidence" value="ECO:0007669"/>
    <property type="project" value="InterPro"/>
</dbReference>
<reference evidence="4" key="2">
    <citation type="journal article" date="2018" name="BMC Genomics">
        <title>A manually annotated Actinidia chinensis var. chinensis (kiwifruit) genome highlights the challenges associated with draft genomes and gene prediction in plants.</title>
        <authorList>
            <person name="Pilkington S.M."/>
            <person name="Crowhurst R."/>
            <person name="Hilario E."/>
            <person name="Nardozza S."/>
            <person name="Fraser L."/>
            <person name="Peng Y."/>
            <person name="Gunaseelan K."/>
            <person name="Simpson R."/>
            <person name="Tahir J."/>
            <person name="Deroles S.C."/>
            <person name="Templeton K."/>
            <person name="Luo Z."/>
            <person name="Davy M."/>
            <person name="Cheng C."/>
            <person name="McNeilage M."/>
            <person name="Scaglione D."/>
            <person name="Liu Y."/>
            <person name="Zhang Q."/>
            <person name="Datson P."/>
            <person name="De Silva N."/>
            <person name="Gardiner S.E."/>
            <person name="Bassett H."/>
            <person name="Chagne D."/>
            <person name="McCallum J."/>
            <person name="Dzierzon H."/>
            <person name="Deng C."/>
            <person name="Wang Y.Y."/>
            <person name="Barron L."/>
            <person name="Manako K."/>
            <person name="Bowen J."/>
            <person name="Foster T.M."/>
            <person name="Erridge Z.A."/>
            <person name="Tiffin H."/>
            <person name="Waite C.N."/>
            <person name="Davies K.M."/>
            <person name="Grierson E.P."/>
            <person name="Laing W.A."/>
            <person name="Kirk R."/>
            <person name="Chen X."/>
            <person name="Wood M."/>
            <person name="Montefiori M."/>
            <person name="Brummell D.A."/>
            <person name="Schwinn K.E."/>
            <person name="Catanach A."/>
            <person name="Fullerton C."/>
            <person name="Li D."/>
            <person name="Meiyalaghan S."/>
            <person name="Nieuwenhuizen N."/>
            <person name="Read N."/>
            <person name="Prakash R."/>
            <person name="Hunter D."/>
            <person name="Zhang H."/>
            <person name="McKenzie M."/>
            <person name="Knabel M."/>
            <person name="Harris A."/>
            <person name="Allan A.C."/>
            <person name="Gleave A."/>
            <person name="Chen A."/>
            <person name="Janssen B.J."/>
            <person name="Plunkett B."/>
            <person name="Ampomah-Dwamena C."/>
            <person name="Voogd C."/>
            <person name="Leif D."/>
            <person name="Lafferty D."/>
            <person name="Souleyre E.J.F."/>
            <person name="Varkonyi-Gasic E."/>
            <person name="Gambi F."/>
            <person name="Hanley J."/>
            <person name="Yao J.L."/>
            <person name="Cheung J."/>
            <person name="David K.M."/>
            <person name="Warren B."/>
            <person name="Marsh K."/>
            <person name="Snowden K.C."/>
            <person name="Lin-Wang K."/>
            <person name="Brian L."/>
            <person name="Martinez-Sanchez M."/>
            <person name="Wang M."/>
            <person name="Ileperuma N."/>
            <person name="Macnee N."/>
            <person name="Campin R."/>
            <person name="McAtee P."/>
            <person name="Drummond R.S.M."/>
            <person name="Espley R.V."/>
            <person name="Ireland H.S."/>
            <person name="Wu R."/>
            <person name="Atkinson R.G."/>
            <person name="Karunairetnam S."/>
            <person name="Bulley S."/>
            <person name="Chunkath S."/>
            <person name="Hanley Z."/>
            <person name="Storey R."/>
            <person name="Thrimawithana A.H."/>
            <person name="Thomson S."/>
            <person name="David C."/>
            <person name="Testolin R."/>
            <person name="Huang H."/>
            <person name="Hellens R.P."/>
            <person name="Schaffer R.J."/>
        </authorList>
    </citation>
    <scope>NUCLEOTIDE SEQUENCE [LARGE SCALE GENOMIC DNA]</scope>
    <source>
        <strain evidence="4">cv. Red5</strain>
    </source>
</reference>
<accession>A0A2R6R584</accession>
<evidence type="ECO:0000259" key="2">
    <source>
        <dbReference type="Pfam" id="PF10354"/>
    </source>
</evidence>
<dbReference type="InterPro" id="IPR019446">
    <property type="entry name" value="BMT5-like"/>
</dbReference>
<dbReference type="Proteomes" id="UP000241394">
    <property type="component" value="Chromosome LG9"/>
</dbReference>